<evidence type="ECO:0008006" key="2">
    <source>
        <dbReference type="Google" id="ProtNLM"/>
    </source>
</evidence>
<reference evidence="1" key="1">
    <citation type="submission" date="2025-08" db="UniProtKB">
        <authorList>
            <consortium name="RefSeq"/>
        </authorList>
    </citation>
    <scope>IDENTIFICATION</scope>
</reference>
<dbReference type="PaxDb" id="4097-A0A1S3ZNR7"/>
<dbReference type="PANTHER" id="PTHR33116">
    <property type="entry name" value="REVERSE TRANSCRIPTASE ZINC-BINDING DOMAIN-CONTAINING PROTEIN-RELATED-RELATED"/>
    <property type="match status" value="1"/>
</dbReference>
<dbReference type="OMA" id="WRFRTIK"/>
<dbReference type="OrthoDB" id="1210581at2759"/>
<sequence length="430" mass="50666">MEQNLEICRYSTLEEVEGAVFELSDDRASGLDGFTRSFYQECWEIVCYDIHNMVRYFYGGTYLPKSIIHPNLVLLPKKPRVQIFSDLRPISLSNFINKTDPLNNLAYTDDTIIFASSHPNSLKKVIAVLGSYEKISCHLINKSRSSYYMHANVANALFQAVGDVTRFSKGKFSFTYLGCLIFYTRRRKDYYEDRIKKLKAKMHSWKGKLLSYGGKATLITSVLQSMSVHLLSVLDPPNNILEHLHKLFVWLFWSAKEEGRSRNWSSWHNLCLLKEEGGLGFRYFVDVSKALFAKLWWRFRTIKLLWSYCMWNKYYKKKIPTVVQYRGGSHIWRKMLNTRQDVEHEVWWEMQRGSTNVWHKNWTKLGFLYHVVPPDFPINQDIQEVADWRQGEWWNEQLLEQTFPKEIVDHSRHIAGKSHGGCQLPQESFL</sequence>
<dbReference type="STRING" id="4097.A0A1S3ZNR7"/>
<protein>
    <recommendedName>
        <fullName evidence="2">Reverse transcriptase domain-containing protein</fullName>
    </recommendedName>
</protein>
<organism evidence="1">
    <name type="scientific">Nicotiana tabacum</name>
    <name type="common">Common tobacco</name>
    <dbReference type="NCBI Taxonomy" id="4097"/>
    <lineage>
        <taxon>Eukaryota</taxon>
        <taxon>Viridiplantae</taxon>
        <taxon>Streptophyta</taxon>
        <taxon>Embryophyta</taxon>
        <taxon>Tracheophyta</taxon>
        <taxon>Spermatophyta</taxon>
        <taxon>Magnoliopsida</taxon>
        <taxon>eudicotyledons</taxon>
        <taxon>Gunneridae</taxon>
        <taxon>Pentapetalae</taxon>
        <taxon>asterids</taxon>
        <taxon>lamiids</taxon>
        <taxon>Solanales</taxon>
        <taxon>Solanaceae</taxon>
        <taxon>Nicotianoideae</taxon>
        <taxon>Nicotianeae</taxon>
        <taxon>Nicotiana</taxon>
    </lineage>
</organism>
<evidence type="ECO:0000313" key="1">
    <source>
        <dbReference type="RefSeq" id="XP_016465908.1"/>
    </source>
</evidence>
<gene>
    <name evidence="1" type="primary">LOC107788721</name>
</gene>
<dbReference type="PANTHER" id="PTHR33116:SF67">
    <property type="entry name" value="REVERSE TRANSCRIPTASE"/>
    <property type="match status" value="1"/>
</dbReference>
<dbReference type="RefSeq" id="XP_016465908.1">
    <property type="nucleotide sequence ID" value="XM_016610422.1"/>
</dbReference>
<dbReference type="AlphaFoldDB" id="A0A1S3ZNR7"/>
<name>A0A1S3ZNR7_TOBAC</name>
<dbReference type="KEGG" id="nta:107788721"/>
<proteinExistence type="predicted"/>
<accession>A0A1S3ZNR7</accession>